<name>A0A1R2D3B5_9CILI</name>
<dbReference type="AlphaFoldDB" id="A0A1R2D3B5"/>
<feature type="transmembrane region" description="Helical" evidence="2">
    <location>
        <begin position="300"/>
        <end position="319"/>
    </location>
</feature>
<gene>
    <name evidence="3" type="ORF">SteCoe_822</name>
</gene>
<comment type="caution">
    <text evidence="3">The sequence shown here is derived from an EMBL/GenBank/DDBJ whole genome shotgun (WGS) entry which is preliminary data.</text>
</comment>
<feature type="transmembrane region" description="Helical" evidence="2">
    <location>
        <begin position="113"/>
        <end position="134"/>
    </location>
</feature>
<feature type="transmembrane region" description="Helical" evidence="2">
    <location>
        <begin position="12"/>
        <end position="35"/>
    </location>
</feature>
<feature type="region of interest" description="Disordered" evidence="1">
    <location>
        <begin position="378"/>
        <end position="459"/>
    </location>
</feature>
<evidence type="ECO:0000256" key="1">
    <source>
        <dbReference type="SAM" id="MobiDB-lite"/>
    </source>
</evidence>
<feature type="transmembrane region" description="Helical" evidence="2">
    <location>
        <begin position="268"/>
        <end position="288"/>
    </location>
</feature>
<keyword evidence="2" id="KW-0812">Transmembrane</keyword>
<feature type="compositionally biased region" description="Basic residues" evidence="1">
    <location>
        <begin position="440"/>
        <end position="451"/>
    </location>
</feature>
<sequence>MVFESDKASDAFLVLGICSVSGGLIICTFLLFIYVPKIRSLINDLLDIIVQNWSELQLMTAFAYFEINYTVRANEILRSNRRWAFFNFFDQYCDNVTGENPEDFLYTEWSENAFKNVFTILLFLGIYILAYGIYKILGKCRPSLNLVGLTKFFEFEIVLQILKLGTFRISFSLFIEIYRLAAGSSSSYGTAIISILSFFILLLYPILKLMYLRLKYRGNLEGSLAFEYFGSDFRAYQYCWREFHLLVDQSLMLITGACIVFLKYFEEIQVLMVLACHAIFFGYTTFFHPFKKKLRHIEAVCSRFCLLSISTIVAVRYYYKENRFFEDWIIAVLSVWYAGKVGFLVLHLKNTFQGVRGLLDKSLPAEIAQGKLLKENSNMESKDMRSEDRLGHTNDQGAFSSEKLDKDDTSNITENPLEKKRIRRSIAAENVPDNIDPRLSRKRTSRKRKTVFAKLDPEN</sequence>
<evidence type="ECO:0008006" key="5">
    <source>
        <dbReference type="Google" id="ProtNLM"/>
    </source>
</evidence>
<feature type="transmembrane region" description="Helical" evidence="2">
    <location>
        <begin position="187"/>
        <end position="207"/>
    </location>
</feature>
<dbReference type="Proteomes" id="UP000187209">
    <property type="component" value="Unassembled WGS sequence"/>
</dbReference>
<organism evidence="3 4">
    <name type="scientific">Stentor coeruleus</name>
    <dbReference type="NCBI Taxonomy" id="5963"/>
    <lineage>
        <taxon>Eukaryota</taxon>
        <taxon>Sar</taxon>
        <taxon>Alveolata</taxon>
        <taxon>Ciliophora</taxon>
        <taxon>Postciliodesmatophora</taxon>
        <taxon>Heterotrichea</taxon>
        <taxon>Heterotrichida</taxon>
        <taxon>Stentoridae</taxon>
        <taxon>Stentor</taxon>
    </lineage>
</organism>
<feature type="transmembrane region" description="Helical" evidence="2">
    <location>
        <begin position="243"/>
        <end position="262"/>
    </location>
</feature>
<accession>A0A1R2D3B5</accession>
<reference evidence="3 4" key="1">
    <citation type="submission" date="2016-11" db="EMBL/GenBank/DDBJ databases">
        <title>The macronuclear genome of Stentor coeruleus: a giant cell with tiny introns.</title>
        <authorList>
            <person name="Slabodnick M."/>
            <person name="Ruby J.G."/>
            <person name="Reiff S.B."/>
            <person name="Swart E.C."/>
            <person name="Gosai S."/>
            <person name="Prabakaran S."/>
            <person name="Witkowska E."/>
            <person name="Larue G.E."/>
            <person name="Fisher S."/>
            <person name="Freeman R.M."/>
            <person name="Gunawardena J."/>
            <person name="Chu W."/>
            <person name="Stover N.A."/>
            <person name="Gregory B.D."/>
            <person name="Nowacki M."/>
            <person name="Derisi J."/>
            <person name="Roy S.W."/>
            <person name="Marshall W.F."/>
            <person name="Sood P."/>
        </authorList>
    </citation>
    <scope>NUCLEOTIDE SEQUENCE [LARGE SCALE GENOMIC DNA]</scope>
    <source>
        <strain evidence="3">WM001</strain>
    </source>
</reference>
<feature type="transmembrane region" description="Helical" evidence="2">
    <location>
        <begin position="325"/>
        <end position="346"/>
    </location>
</feature>
<feature type="compositionally biased region" description="Basic and acidic residues" evidence="1">
    <location>
        <begin position="380"/>
        <end position="392"/>
    </location>
</feature>
<evidence type="ECO:0000256" key="2">
    <source>
        <dbReference type="SAM" id="Phobius"/>
    </source>
</evidence>
<proteinExistence type="predicted"/>
<dbReference type="EMBL" id="MPUH01000008">
    <property type="protein sequence ID" value="OMJ95748.1"/>
    <property type="molecule type" value="Genomic_DNA"/>
</dbReference>
<keyword evidence="4" id="KW-1185">Reference proteome</keyword>
<evidence type="ECO:0000313" key="3">
    <source>
        <dbReference type="EMBL" id="OMJ95748.1"/>
    </source>
</evidence>
<keyword evidence="2" id="KW-0472">Membrane</keyword>
<keyword evidence="2" id="KW-1133">Transmembrane helix</keyword>
<dbReference type="OrthoDB" id="324166at2759"/>
<protein>
    <recommendedName>
        <fullName evidence="5">TRP C-terminal domain-containing protein</fullName>
    </recommendedName>
</protein>
<evidence type="ECO:0000313" key="4">
    <source>
        <dbReference type="Proteomes" id="UP000187209"/>
    </source>
</evidence>